<accession>X1K9M5</accession>
<dbReference type="GO" id="GO:0016765">
    <property type="term" value="F:transferase activity, transferring alkyl or aryl (other than methyl) groups"/>
    <property type="evidence" value="ECO:0007669"/>
    <property type="project" value="InterPro"/>
</dbReference>
<name>X1K9M5_9ZZZZ</name>
<evidence type="ECO:0000313" key="1">
    <source>
        <dbReference type="EMBL" id="GAH78763.1"/>
    </source>
</evidence>
<dbReference type="Gene3D" id="3.65.10.10">
    <property type="entry name" value="Enolpyruvate transferase domain"/>
    <property type="match status" value="1"/>
</dbReference>
<dbReference type="AlphaFoldDB" id="X1K9M5"/>
<dbReference type="InterPro" id="IPR036968">
    <property type="entry name" value="Enolpyruvate_Tfrase_sf"/>
</dbReference>
<protein>
    <submittedName>
        <fullName evidence="1">Uncharacterized protein</fullName>
    </submittedName>
</protein>
<feature type="non-terminal residue" evidence="1">
    <location>
        <position position="39"/>
    </location>
</feature>
<organism evidence="1">
    <name type="scientific">marine sediment metagenome</name>
    <dbReference type="NCBI Taxonomy" id="412755"/>
    <lineage>
        <taxon>unclassified sequences</taxon>
        <taxon>metagenomes</taxon>
        <taxon>ecological metagenomes</taxon>
    </lineage>
</organism>
<sequence length="39" mass="4199">MGARLKMENERVEAGEPLADIMIESSELKGVEIGGDIIP</sequence>
<proteinExistence type="predicted"/>
<comment type="caution">
    <text evidence="1">The sequence shown here is derived from an EMBL/GenBank/DDBJ whole genome shotgun (WGS) entry which is preliminary data.</text>
</comment>
<dbReference type="EMBL" id="BARU01037904">
    <property type="protein sequence ID" value="GAH78763.1"/>
    <property type="molecule type" value="Genomic_DNA"/>
</dbReference>
<gene>
    <name evidence="1" type="ORF">S03H2_58985</name>
</gene>
<reference evidence="1" key="1">
    <citation type="journal article" date="2014" name="Front. Microbiol.">
        <title>High frequency of phylogenetically diverse reductive dehalogenase-homologous genes in deep subseafloor sedimentary metagenomes.</title>
        <authorList>
            <person name="Kawai M."/>
            <person name="Futagami T."/>
            <person name="Toyoda A."/>
            <person name="Takaki Y."/>
            <person name="Nishi S."/>
            <person name="Hori S."/>
            <person name="Arai W."/>
            <person name="Tsubouchi T."/>
            <person name="Morono Y."/>
            <person name="Uchiyama I."/>
            <person name="Ito T."/>
            <person name="Fujiyama A."/>
            <person name="Inagaki F."/>
            <person name="Takami H."/>
        </authorList>
    </citation>
    <scope>NUCLEOTIDE SEQUENCE</scope>
    <source>
        <strain evidence="1">Expedition CK06-06</strain>
    </source>
</reference>